<dbReference type="EMBL" id="VOAJ01005505">
    <property type="protein sequence ID" value="KAF0874407.1"/>
    <property type="molecule type" value="Genomic_DNA"/>
</dbReference>
<organism evidence="1 2">
    <name type="scientific">Crocuta crocuta</name>
    <name type="common">Spotted hyena</name>
    <dbReference type="NCBI Taxonomy" id="9678"/>
    <lineage>
        <taxon>Eukaryota</taxon>
        <taxon>Metazoa</taxon>
        <taxon>Chordata</taxon>
        <taxon>Craniata</taxon>
        <taxon>Vertebrata</taxon>
        <taxon>Euteleostomi</taxon>
        <taxon>Mammalia</taxon>
        <taxon>Eutheria</taxon>
        <taxon>Laurasiatheria</taxon>
        <taxon>Carnivora</taxon>
        <taxon>Feliformia</taxon>
        <taxon>Hyaenidae</taxon>
        <taxon>Crocuta</taxon>
    </lineage>
</organism>
<evidence type="ECO:0000313" key="1">
    <source>
        <dbReference type="EMBL" id="KAF0874407.1"/>
    </source>
</evidence>
<dbReference type="Proteomes" id="UP000475037">
    <property type="component" value="Unassembled WGS sequence"/>
</dbReference>
<protein>
    <submittedName>
        <fullName evidence="1">LORF2 protein</fullName>
    </submittedName>
</protein>
<feature type="non-terminal residue" evidence="1">
    <location>
        <position position="1"/>
    </location>
</feature>
<evidence type="ECO:0000313" key="2">
    <source>
        <dbReference type="Proteomes" id="UP000475037"/>
    </source>
</evidence>
<keyword evidence="2" id="KW-1185">Reference proteome</keyword>
<sequence>TKEDTINSVKAQATEGKEIFTNHVSGKGLISRIYLKIPVTQQQNKPNQKWAKNLNRHFSIKDMQAANKHIEGCSASLIIKQTQLKTTVRCHLTPTRVAAIRTENKCGEMTTLMLCWWKCKMVPLLWKTNIKPKKVNTELPYDPEMPFVGIYPTKLKTGSQANTCTPMFIAAPFTIGKMWKQPKCPRTDTWVNK</sequence>
<accession>A0A6G1AFM0</accession>
<proteinExistence type="predicted"/>
<gene>
    <name evidence="1" type="ORF">FOF47_R18806</name>
</gene>
<name>A0A6G1AFM0_CROCR</name>
<reference evidence="1 2" key="1">
    <citation type="submission" date="2019-11" db="EMBL/GenBank/DDBJ databases">
        <authorList>
            <person name="Yang C."/>
            <person name="Li F."/>
        </authorList>
    </citation>
    <scope>NUCLEOTIDE SEQUENCE [LARGE SCALE GENOMIC DNA]</scope>
    <source>
        <strain evidence="1">KB4526</strain>
        <tissue evidence="1">Muscle</tissue>
    </source>
</reference>
<feature type="non-terminal residue" evidence="1">
    <location>
        <position position="193"/>
    </location>
</feature>
<comment type="caution">
    <text evidence="1">The sequence shown here is derived from an EMBL/GenBank/DDBJ whole genome shotgun (WGS) entry which is preliminary data.</text>
</comment>
<dbReference type="AlphaFoldDB" id="A0A6G1AFM0"/>